<dbReference type="PANTHER" id="PTHR43640">
    <property type="entry name" value="OS07G0260300 PROTEIN"/>
    <property type="match status" value="1"/>
</dbReference>
<dbReference type="Gene3D" id="3.40.30.10">
    <property type="entry name" value="Glutaredoxin"/>
    <property type="match status" value="1"/>
</dbReference>
<protein>
    <submittedName>
        <fullName evidence="5">Redoxin domain-containing protein</fullName>
    </submittedName>
</protein>
<dbReference type="InterPro" id="IPR047262">
    <property type="entry name" value="PRX-like1"/>
</dbReference>
<keyword evidence="6" id="KW-1185">Reference proteome</keyword>
<dbReference type="Pfam" id="PF00578">
    <property type="entry name" value="AhpC-TSA"/>
    <property type="match status" value="1"/>
</dbReference>
<feature type="region of interest" description="Disordered" evidence="2">
    <location>
        <begin position="558"/>
        <end position="577"/>
    </location>
</feature>
<feature type="signal peptide" evidence="3">
    <location>
        <begin position="1"/>
        <end position="23"/>
    </location>
</feature>
<dbReference type="GO" id="GO:0016715">
    <property type="term" value="F:oxidoreductase activity, acting on paired donors, with incorporation or reduction of molecular oxygen, reduced ascorbate as one donor, and incorporation of one atom of oxygen"/>
    <property type="evidence" value="ECO:0007669"/>
    <property type="project" value="InterPro"/>
</dbReference>
<dbReference type="RefSeq" id="WP_230217842.1">
    <property type="nucleotide sequence ID" value="NZ_JAJKFT010000004.1"/>
</dbReference>
<dbReference type="GO" id="GO:0005507">
    <property type="term" value="F:copper ion binding"/>
    <property type="evidence" value="ECO:0007669"/>
    <property type="project" value="InterPro"/>
</dbReference>
<reference evidence="5" key="1">
    <citation type="submission" date="2021-11" db="EMBL/GenBank/DDBJ databases">
        <title>Genome sequence.</title>
        <authorList>
            <person name="Sun Q."/>
        </authorList>
    </citation>
    <scope>NUCLEOTIDE SEQUENCE</scope>
    <source>
        <strain evidence="5">JC732</strain>
    </source>
</reference>
<dbReference type="PANTHER" id="PTHR43640:SF1">
    <property type="entry name" value="THIOREDOXIN-DEPENDENT PEROXIREDOXIN"/>
    <property type="match status" value="1"/>
</dbReference>
<proteinExistence type="predicted"/>
<evidence type="ECO:0000256" key="1">
    <source>
        <dbReference type="ARBA" id="ARBA00023157"/>
    </source>
</evidence>
<dbReference type="EMBL" id="JAJKFT010000004">
    <property type="protein sequence ID" value="MCC9628510.1"/>
    <property type="molecule type" value="Genomic_DNA"/>
</dbReference>
<dbReference type="InterPro" id="IPR000866">
    <property type="entry name" value="AhpC/TSA"/>
</dbReference>
<dbReference type="InterPro" id="IPR036249">
    <property type="entry name" value="Thioredoxin-like_sf"/>
</dbReference>
<comment type="caution">
    <text evidence="5">The sequence shown here is derived from an EMBL/GenBank/DDBJ whole genome shotgun (WGS) entry which is preliminary data.</text>
</comment>
<dbReference type="Proteomes" id="UP001139103">
    <property type="component" value="Unassembled WGS sequence"/>
</dbReference>
<name>A0A9X1SF14_9BACT</name>
<dbReference type="SUPFAM" id="SSF52833">
    <property type="entry name" value="Thioredoxin-like"/>
    <property type="match status" value="1"/>
</dbReference>
<dbReference type="Gene3D" id="2.60.120.310">
    <property type="entry name" value="Copper type II, ascorbate-dependent monooxygenase, N-terminal domain"/>
    <property type="match status" value="1"/>
</dbReference>
<evidence type="ECO:0000259" key="4">
    <source>
        <dbReference type="Pfam" id="PF00578"/>
    </source>
</evidence>
<sequence length="635" mass="70783">MNTDRIAIAALLSLSLSWVSLHAAEPNPSKPLAENISLLDATGQIHPLATVSKKKQARVFVFVTGECPISRSYFPLLGRLDKKWNTPDSPVSLTAVWADVTDTPAEVRKFAQEFSVDLPILIDRDGELGKRFQTKFVPEAFVLDSEGQLVYRGRIDDMYREIGRKRPEATEHTLEDAVAAVVAGQPVKEAKTEAVGCFYESYAPLPGEAADVTYTRDVAPILFANCVQCHREGEVGPFSLVTYEDAAKRARQISRVCESRLMPPWKVAERHGEFEGQRTLTDKQIETLKAWVAADRAKGDPADMPELPKFPEGWYLGEPDLIVEMPIEFEVPADGPDLYQNFVIPLDVPEDKYVATVEFKPGAASVVHHSLLYLDKNGAARKLDAKTPEPGYGTFGGPGFLPTGSIGGWSPGKTPRKLPEGLGRLLGKGSDLVMQIHYHPSGKVEKDRSKVGIYFVDKPKQEAFALWTSSFLHDIPPGESDYKLKAVYTLTEDVTMLSIIPHMHLLGQTMNVVAELPDGTTRDLLHMPQWDFNWQDEYVYAEPFFLPKGTRIVSEATYDNSENNPSNPSSPPQRVTWGEETNDEMLYCFFLVTTEKKEVIEPMVVDRLTREGIDRAAARLRLKMAYPSGQLKLSK</sequence>
<keyword evidence="1" id="KW-1015">Disulfide bond</keyword>
<evidence type="ECO:0000256" key="3">
    <source>
        <dbReference type="SAM" id="SignalP"/>
    </source>
</evidence>
<keyword evidence="3" id="KW-0732">Signal</keyword>
<dbReference type="InterPro" id="IPR036939">
    <property type="entry name" value="Cu2_ascorb_mOase_N_sf"/>
</dbReference>
<organism evidence="5 6">
    <name type="scientific">Blastopirellula sediminis</name>
    <dbReference type="NCBI Taxonomy" id="2894196"/>
    <lineage>
        <taxon>Bacteria</taxon>
        <taxon>Pseudomonadati</taxon>
        <taxon>Planctomycetota</taxon>
        <taxon>Planctomycetia</taxon>
        <taxon>Pirellulales</taxon>
        <taxon>Pirellulaceae</taxon>
        <taxon>Blastopirellula</taxon>
    </lineage>
</organism>
<feature type="chain" id="PRO_5040955077" evidence="3">
    <location>
        <begin position="24"/>
        <end position="635"/>
    </location>
</feature>
<feature type="domain" description="Alkyl hydroperoxide reductase subunit C/ Thiol specific antioxidant" evidence="4">
    <location>
        <begin position="33"/>
        <end position="151"/>
    </location>
</feature>
<dbReference type="GO" id="GO:0016209">
    <property type="term" value="F:antioxidant activity"/>
    <property type="evidence" value="ECO:0007669"/>
    <property type="project" value="InterPro"/>
</dbReference>
<evidence type="ECO:0000256" key="2">
    <source>
        <dbReference type="SAM" id="MobiDB-lite"/>
    </source>
</evidence>
<dbReference type="SUPFAM" id="SSF49742">
    <property type="entry name" value="PHM/PNGase F"/>
    <property type="match status" value="2"/>
</dbReference>
<gene>
    <name evidence="5" type="ORF">LOC68_08890</name>
</gene>
<evidence type="ECO:0000313" key="6">
    <source>
        <dbReference type="Proteomes" id="UP001139103"/>
    </source>
</evidence>
<dbReference type="InterPro" id="IPR014784">
    <property type="entry name" value="Cu2_ascorb_mOase-like_C"/>
</dbReference>
<dbReference type="AlphaFoldDB" id="A0A9X1SF14"/>
<evidence type="ECO:0000313" key="5">
    <source>
        <dbReference type="EMBL" id="MCC9628510.1"/>
    </source>
</evidence>
<dbReference type="InterPro" id="IPR008977">
    <property type="entry name" value="PHM/PNGase_F_dom_sf"/>
</dbReference>
<accession>A0A9X1SF14</accession>
<dbReference type="Gene3D" id="2.60.120.230">
    <property type="match status" value="1"/>
</dbReference>